<feature type="transmembrane region" description="Helical" evidence="9">
    <location>
        <begin position="79"/>
        <end position="97"/>
    </location>
</feature>
<feature type="compositionally biased region" description="Basic residues" evidence="8">
    <location>
        <begin position="2155"/>
        <end position="2166"/>
    </location>
</feature>
<feature type="transmembrane region" description="Helical" evidence="9">
    <location>
        <begin position="1623"/>
        <end position="1640"/>
    </location>
</feature>
<feature type="transmembrane region" description="Helical" evidence="9">
    <location>
        <begin position="1549"/>
        <end position="1569"/>
    </location>
</feature>
<protein>
    <recommendedName>
        <fullName evidence="10">Cyclic nucleotide-binding domain-containing protein</fullName>
    </recommendedName>
</protein>
<feature type="transmembrane region" description="Helical" evidence="9">
    <location>
        <begin position="543"/>
        <end position="565"/>
    </location>
</feature>
<feature type="region of interest" description="Disordered" evidence="8">
    <location>
        <begin position="2153"/>
        <end position="2416"/>
    </location>
</feature>
<feature type="domain" description="Cyclic nucleotide-binding" evidence="10">
    <location>
        <begin position="328"/>
        <end position="394"/>
    </location>
</feature>
<accession>A0A9P0C2D8</accession>
<evidence type="ECO:0000256" key="3">
    <source>
        <dbReference type="ARBA" id="ARBA00022692"/>
    </source>
</evidence>
<dbReference type="Gene3D" id="1.10.287.630">
    <property type="entry name" value="Helix hairpin bin"/>
    <property type="match status" value="3"/>
</dbReference>
<keyword evidence="7" id="KW-0407">Ion channel</keyword>
<evidence type="ECO:0000256" key="8">
    <source>
        <dbReference type="SAM" id="MobiDB-lite"/>
    </source>
</evidence>
<dbReference type="OrthoDB" id="421226at2759"/>
<dbReference type="Proteomes" id="UP001154114">
    <property type="component" value="Chromosome 4"/>
</dbReference>
<feature type="transmembrane region" description="Helical" evidence="9">
    <location>
        <begin position="53"/>
        <end position="72"/>
    </location>
</feature>
<evidence type="ECO:0000256" key="9">
    <source>
        <dbReference type="SAM" id="Phobius"/>
    </source>
</evidence>
<feature type="transmembrane region" description="Helical" evidence="9">
    <location>
        <begin position="1575"/>
        <end position="1602"/>
    </location>
</feature>
<dbReference type="PROSITE" id="PS50042">
    <property type="entry name" value="CNMP_BINDING_3"/>
    <property type="match status" value="4"/>
</dbReference>
<sequence length="2684" mass="308685">MYPAWWTRKGVVSWYRDLPDDTPWNCYICGMVLLAVIWQVTALQSIYLDMIDVVYNLSYAIHIFAIGYKIVSDIDSTDITFWTVISFLIDLGSFAHYGQASRPNFKLVCYYLRLHRPYRYLGSLSDYNLKGSILGTTLKYCYIFLVLRITWAWIWIHVDELTRDLLGSMEAEEIQRPVSRALTDQLRSADEAKARKFLSGVYIINKMFIPIGPPVFPDNDTERVLCLLIMLSGCLVVTGAAVASLSLIISLYMRPEETFRARYRLIMKEMKDTQVPQALRDKVETFYKMYWHKQRAVSETQLLPTFPPTLPATVYADIFFEATQKARILRELSYQLLSEIAKNMDTIHYIPGDAIIKRGSKKSHIIYITYGDVEMLTAEDDTTAILRLTRGTVLTPCGGAVPLALSVAHLAVRAATFCTAHVLSAANLWRIVNKFSVTQDHAGPILASFTDHIERVKRHYSMKVPDDASHKSSILHFNRNLMALKEMKNDRGEPLLASSDVFLEIAGCYLMRNRPEATLTDHSDEICLRPTFPCILQPTSSLLFAWNLFVAMLIIIICVTHPYYLVYKREVPLEFRFFDYAMTGVFVIDHIVHLSTGANVEEGVPINFKQTSSQQMRSHWFVLDVVATLPIFEFIGDGHFGGINKILRLPKFFRVLKSLEEMCVYRGNVLRFLSYTMLLLVACYLIAAMQQGFMCFQSGYCLVTNLTHPPFWEQKPLDEETVKDRLTFGLYWAISMINFTIHRETWGKESWSNVIYTLVILEVCIVLRIFMEAVYSATIMVTTALGEIYGAKITTVKNFLIRNEVDPLLRKRFITYLELCWYTDKAYKITHQKRSSIFYDLPAHVFQDIVGRNRSKYILSIPFMKLLKKEDLRMISSRLKLFYTSPNEILLNTGELTNEMYIIKQGTCEILDPVTQKRVGTLSTKTHFGALVCLLRLPAYNTIRAITHVQIYCISRKFLTHALANPHIKTALDYLKSSPEYHRLQTNRMSSFVKYEEPPPTPNVMRFRLPRKHEPDTEFLQPFTRLGFLSILRYVFPRFTIRPDGRYLIRYEWFRVSCALCSAMIFPHYTYLVVQWPSLSYLTYFLDLSAWYDIFQRMLVGYYNDDGILVYHPASTAAYYIKGAFLMDLLGCIWLENLEAARMNSVDNRIRVTPTEQFLMLNRLIQLYRMPSAMMVLKEYIERRDIVLVCKAIPLFMTMINILTSFIIFYSVNIYYTKAEDGAVQWFIEPFNDHGGSWITLFRHAFRYNLTESPWNLHLATYFWVVYEMSTTGYGLFNPSNNTLMEFLFIGMACSTMFITYFSVRIISIRANVNKSLAGFQQHMRDICTYMTKEKLDPELSKEVKRYYEYNWEKMGGIDYKRVLKMCDQITLRTDAILHIYGPTFTKCPLLQSSDISLLRIIGRAVRSVYFLRDMKIIEQDDIVTNMYFVDYGGVEIRITTGEMSSILKLPRGSVFGNLEGTAGHRSPYHVIATSRVHLMMIKAEAFANIMKDFPSMKDLMDQYRGVDKKMYILGSEVQAKLRRTTTSPRPVHTKKSLVKYIYFEEGLVQIYLIAVSLGCIYLDLYNAGFQNNSMWMIITLYVLDFGFLLKICMQHSLPLLVSDKKYKRVLKPLRKLYFRREFRYDLISILPIELFSFAAPPKSFWFWFAWLRLNRIFRISTVHKCLQRHNEQITVNLTMTTMVTVGIWFFLFVHTTTCFWYFIGTYEDNKMPNSSWMHAKPSKARYGGASSLCDNLYICSLYFIITTFTQNGVGDIMPQKPTEVVFVSILMILSTMVFMVYVGEFSNIIQYQSYRSFSFYSKYLELQDFMHNNRVSKNLVYIVNKYTLHLWRETRGMQVPHFLKDAPLSLRLRIMSAAYLHHITRHHIFEECEPAFLRQLVGCIQLFTYNEGMYVVKESEITNSMYVVHTGKVKETCEDMDIISARVYPAGSYFGIMQGLLRNTPYTHSYQTTCKSQVLTLNLDDWEYLLKHFPDSQKAIHKHMRQLGDKDMDKSNWPGGPPEPDTPYDYEPFSETSSGYPGVGGPRLTPRRHLSDKDAPVKPPSSPRRISPFAWPTDNRHADHAAASGTVSPRRRVSAHEDQIEERGVEQAAVEQPKRRSFFQKIASTAKKLLGRESDPDLSATIEGKDEQMLEEFEGVTKAMIAQLEEAKRLSKARKRRNRKRIFQEEDEATEKHMLTLDIEDSTTDERQQTDTAFTTRPLRIRDDDEEEETGQVRNAGRRRTSKTVKKSRTEKEDDSFSSQSSRVSTDGSFSRRPIVFDPTALRDKPIVEQSPTTFTKQKVEDSNRKTSTNKENEMTTTQTTEAGQSTSGTEYQQDSQGPSEVNREKAPDKKGPHQDDAGQKDPDAESRGQKGLGQRDLKEGTESFSRRPDQYSETPEDPLAMSKKKKEMLPGTEAKNIEKPETEDIDEPALFGFLKPATVLPEFSERELDDSTYPQHQRFSDFSTESQFIEPIAHPPVKSKPQPSTTPSLERPSSETPSPPRDGGPPPSPKPPSSALLYPEVTSTAQPGPAPGTTDIKEQKDGLEKTEGKASPQAKLDDGVPPIAPTKTASSSLLHMESETYLPRPSVSFAPLSSHTALKSAISGVSTFREEGTETSASDFNRRFVHVRYDEHDVPPNADDDEGLRPEKQDEHLSIFTLDSDEPAMVDKSTSSESEDDDTDTPHDDTATNTRKQFKEGD</sequence>
<evidence type="ECO:0000256" key="5">
    <source>
        <dbReference type="ARBA" id="ARBA00023065"/>
    </source>
</evidence>
<dbReference type="GO" id="GO:0005221">
    <property type="term" value="F:intracellularly cyclic nucleotide-activated monoatomic cation channel activity"/>
    <property type="evidence" value="ECO:0007669"/>
    <property type="project" value="InterPro"/>
</dbReference>
<evidence type="ECO:0000256" key="2">
    <source>
        <dbReference type="ARBA" id="ARBA00022448"/>
    </source>
</evidence>
<dbReference type="Pfam" id="PF00027">
    <property type="entry name" value="cNMP_binding"/>
    <property type="match status" value="3"/>
</dbReference>
<proteinExistence type="predicted"/>
<feature type="transmembrane region" description="Helical" evidence="9">
    <location>
        <begin position="1686"/>
        <end position="1704"/>
    </location>
</feature>
<feature type="compositionally biased region" description="Basic and acidic residues" evidence="8">
    <location>
        <begin position="2629"/>
        <end position="2639"/>
    </location>
</feature>
<feature type="transmembrane region" description="Helical" evidence="9">
    <location>
        <begin position="137"/>
        <end position="156"/>
    </location>
</feature>
<feature type="compositionally biased region" description="Polar residues" evidence="8">
    <location>
        <begin position="2438"/>
        <end position="2453"/>
    </location>
</feature>
<feature type="region of interest" description="Disordered" evidence="8">
    <location>
        <begin position="2431"/>
        <end position="2563"/>
    </location>
</feature>
<dbReference type="PANTHER" id="PTHR45638:SF11">
    <property type="entry name" value="CYCLIC NUCLEOTIDE-GATED CATION CHANNEL SUBUNIT A"/>
    <property type="match status" value="1"/>
</dbReference>
<evidence type="ECO:0000256" key="1">
    <source>
        <dbReference type="ARBA" id="ARBA00004141"/>
    </source>
</evidence>
<dbReference type="PANTHER" id="PTHR45638">
    <property type="entry name" value="CYCLIC NUCLEOTIDE-GATED CATION CHANNEL SUBUNIT A"/>
    <property type="match status" value="1"/>
</dbReference>
<dbReference type="InterPro" id="IPR018490">
    <property type="entry name" value="cNMP-bd_dom_sf"/>
</dbReference>
<feature type="compositionally biased region" description="Pro residues" evidence="8">
    <location>
        <begin position="2483"/>
        <end position="2498"/>
    </location>
</feature>
<dbReference type="Pfam" id="PF00520">
    <property type="entry name" value="Ion_trans"/>
    <property type="match status" value="2"/>
</dbReference>
<feature type="transmembrane region" description="Helical" evidence="9">
    <location>
        <begin position="1186"/>
        <end position="1210"/>
    </location>
</feature>
<dbReference type="Gene3D" id="2.60.120.10">
    <property type="entry name" value="Jelly Rolls"/>
    <property type="match status" value="4"/>
</dbReference>
<evidence type="ECO:0000313" key="12">
    <source>
        <dbReference type="Proteomes" id="UP001154114"/>
    </source>
</evidence>
<feature type="compositionally biased region" description="Basic and acidic residues" evidence="8">
    <location>
        <begin position="2283"/>
        <end position="2299"/>
    </location>
</feature>
<dbReference type="SUPFAM" id="SSF81324">
    <property type="entry name" value="Voltage-gated potassium channels"/>
    <property type="match status" value="3"/>
</dbReference>
<feature type="transmembrane region" description="Helical" evidence="9">
    <location>
        <begin position="224"/>
        <end position="253"/>
    </location>
</feature>
<keyword evidence="5" id="KW-0406">Ion transport</keyword>
<dbReference type="Gene3D" id="1.10.287.70">
    <property type="match status" value="2"/>
</dbReference>
<keyword evidence="3 9" id="KW-0812">Transmembrane</keyword>
<dbReference type="SMART" id="SM00100">
    <property type="entry name" value="cNMP"/>
    <property type="match status" value="4"/>
</dbReference>
<dbReference type="EMBL" id="LR824007">
    <property type="protein sequence ID" value="CAH0603535.1"/>
    <property type="molecule type" value="Genomic_DNA"/>
</dbReference>
<feature type="transmembrane region" description="Helical" evidence="9">
    <location>
        <begin position="1766"/>
        <end position="1784"/>
    </location>
</feature>
<feature type="compositionally biased region" description="Basic and acidic residues" evidence="8">
    <location>
        <begin position="2521"/>
        <end position="2534"/>
    </location>
</feature>
<feature type="transmembrane region" description="Helical" evidence="9">
    <location>
        <begin position="668"/>
        <end position="687"/>
    </location>
</feature>
<feature type="compositionally biased region" description="Basic residues" evidence="8">
    <location>
        <begin position="2221"/>
        <end position="2234"/>
    </location>
</feature>
<dbReference type="CDD" id="cd00038">
    <property type="entry name" value="CAP_ED"/>
    <property type="match status" value="4"/>
</dbReference>
<feature type="compositionally biased region" description="Basic and acidic residues" evidence="8">
    <location>
        <begin position="2327"/>
        <end position="2376"/>
    </location>
</feature>
<comment type="subcellular location">
    <subcellularLocation>
        <location evidence="1">Membrane</location>
        <topology evidence="1">Multi-pass membrane protein</topology>
    </subcellularLocation>
</comment>
<name>A0A9P0C2D8_CHRIL</name>
<reference evidence="11" key="1">
    <citation type="submission" date="2021-12" db="EMBL/GenBank/DDBJ databases">
        <authorList>
            <person name="King R."/>
        </authorList>
    </citation>
    <scope>NUCLEOTIDE SEQUENCE</scope>
</reference>
<evidence type="ECO:0000256" key="7">
    <source>
        <dbReference type="ARBA" id="ARBA00023286"/>
    </source>
</evidence>
<evidence type="ECO:0000256" key="4">
    <source>
        <dbReference type="ARBA" id="ARBA00022989"/>
    </source>
</evidence>
<feature type="region of interest" description="Disordered" evidence="8">
    <location>
        <begin position="1990"/>
        <end position="2076"/>
    </location>
</feature>
<keyword evidence="4 9" id="KW-1133">Transmembrane helix</keyword>
<feature type="compositionally biased region" description="Low complexity" evidence="8">
    <location>
        <begin position="2469"/>
        <end position="2482"/>
    </location>
</feature>
<dbReference type="SUPFAM" id="SSF51206">
    <property type="entry name" value="cAMP-binding domain-like"/>
    <property type="match status" value="4"/>
</dbReference>
<keyword evidence="7" id="KW-1071">Ligand-gated ion channel</keyword>
<organism evidence="11 12">
    <name type="scientific">Chrysodeixis includens</name>
    <name type="common">Soybean looper</name>
    <name type="synonym">Pseudoplusia includens</name>
    <dbReference type="NCBI Taxonomy" id="689277"/>
    <lineage>
        <taxon>Eukaryota</taxon>
        <taxon>Metazoa</taxon>
        <taxon>Ecdysozoa</taxon>
        <taxon>Arthropoda</taxon>
        <taxon>Hexapoda</taxon>
        <taxon>Insecta</taxon>
        <taxon>Pterygota</taxon>
        <taxon>Neoptera</taxon>
        <taxon>Endopterygota</taxon>
        <taxon>Lepidoptera</taxon>
        <taxon>Glossata</taxon>
        <taxon>Ditrysia</taxon>
        <taxon>Noctuoidea</taxon>
        <taxon>Noctuidae</taxon>
        <taxon>Plusiinae</taxon>
        <taxon>Chrysodeixis</taxon>
    </lineage>
</organism>
<dbReference type="InterPro" id="IPR005821">
    <property type="entry name" value="Ion_trans_dom"/>
</dbReference>
<dbReference type="GO" id="GO:0044877">
    <property type="term" value="F:protein-containing complex binding"/>
    <property type="evidence" value="ECO:0007669"/>
    <property type="project" value="TreeGrafter"/>
</dbReference>
<feature type="transmembrane region" description="Helical" evidence="9">
    <location>
        <begin position="24"/>
        <end position="47"/>
    </location>
</feature>
<keyword evidence="12" id="KW-1185">Reference proteome</keyword>
<feature type="domain" description="Cyclic nucleotide-binding" evidence="10">
    <location>
        <begin position="1869"/>
        <end position="1988"/>
    </location>
</feature>
<dbReference type="InterPro" id="IPR000595">
    <property type="entry name" value="cNMP-bd_dom"/>
</dbReference>
<feature type="domain" description="Cyclic nucleotide-binding" evidence="10">
    <location>
        <begin position="863"/>
        <end position="963"/>
    </location>
</feature>
<evidence type="ECO:0000256" key="6">
    <source>
        <dbReference type="ARBA" id="ARBA00023136"/>
    </source>
</evidence>
<evidence type="ECO:0000313" key="11">
    <source>
        <dbReference type="EMBL" id="CAH0603535.1"/>
    </source>
</evidence>
<feature type="region of interest" description="Disordered" evidence="8">
    <location>
        <begin position="2617"/>
        <end position="2684"/>
    </location>
</feature>
<feature type="transmembrane region" description="Helical" evidence="9">
    <location>
        <begin position="1287"/>
        <end position="1307"/>
    </location>
</feature>
<dbReference type="InterPro" id="IPR014710">
    <property type="entry name" value="RmlC-like_jellyroll"/>
</dbReference>
<dbReference type="InterPro" id="IPR050866">
    <property type="entry name" value="CNG_cation_channel"/>
</dbReference>
<gene>
    <name evidence="11" type="ORF">CINC_LOCUS10728</name>
</gene>
<keyword evidence="6 9" id="KW-0472">Membrane</keyword>
<feature type="domain" description="Cyclic nucleotide-binding" evidence="10">
    <location>
        <begin position="1390"/>
        <end position="1491"/>
    </location>
</feature>
<keyword evidence="2" id="KW-0813">Transport</keyword>
<feature type="compositionally biased region" description="Low complexity" evidence="8">
    <location>
        <begin position="2301"/>
        <end position="2316"/>
    </location>
</feature>
<evidence type="ECO:0000259" key="10">
    <source>
        <dbReference type="PROSITE" id="PS50042"/>
    </source>
</evidence>